<evidence type="ECO:0000313" key="4">
    <source>
        <dbReference type="Proteomes" id="UP000265180"/>
    </source>
</evidence>
<dbReference type="FunFam" id="2.60.120.10:FF:000012">
    <property type="entry name" value="neuropathy target esterase isoform X2"/>
    <property type="match status" value="1"/>
</dbReference>
<organism evidence="3 4">
    <name type="scientific">Oryzias latipes</name>
    <name type="common">Japanese rice fish</name>
    <name type="synonym">Japanese killifish</name>
    <dbReference type="NCBI Taxonomy" id="8090"/>
    <lineage>
        <taxon>Eukaryota</taxon>
        <taxon>Metazoa</taxon>
        <taxon>Chordata</taxon>
        <taxon>Craniata</taxon>
        <taxon>Vertebrata</taxon>
        <taxon>Euteleostomi</taxon>
        <taxon>Actinopterygii</taxon>
        <taxon>Neopterygii</taxon>
        <taxon>Teleostei</taxon>
        <taxon>Neoteleostei</taxon>
        <taxon>Acanthomorphata</taxon>
        <taxon>Ovalentaria</taxon>
        <taxon>Atherinomorphae</taxon>
        <taxon>Beloniformes</taxon>
        <taxon>Adrianichthyidae</taxon>
        <taxon>Oryziinae</taxon>
        <taxon>Oryzias</taxon>
    </lineage>
</organism>
<dbReference type="CDD" id="cd00038">
    <property type="entry name" value="CAP_ED"/>
    <property type="match status" value="1"/>
</dbReference>
<dbReference type="InterPro" id="IPR050301">
    <property type="entry name" value="NTE"/>
</dbReference>
<reference evidence="3 4" key="2">
    <citation type="submission" date="2017-04" db="EMBL/GenBank/DDBJ databases">
        <title>CpG methylation of centromeres and impact of large insertions on vertebrate speciation.</title>
        <authorList>
            <person name="Ichikawa K."/>
            <person name="Yoshimura J."/>
            <person name="Morishita S."/>
        </authorList>
    </citation>
    <scope>NUCLEOTIDE SEQUENCE</scope>
    <source>
        <strain evidence="3 4">HNI</strain>
    </source>
</reference>
<reference key="1">
    <citation type="journal article" date="2007" name="Nature">
        <title>The medaka draft genome and insights into vertebrate genome evolution.</title>
        <authorList>
            <person name="Kasahara M."/>
            <person name="Naruse K."/>
            <person name="Sasaki S."/>
            <person name="Nakatani Y."/>
            <person name="Qu W."/>
            <person name="Ahsan B."/>
            <person name="Yamada T."/>
            <person name="Nagayasu Y."/>
            <person name="Doi K."/>
            <person name="Kasai Y."/>
            <person name="Jindo T."/>
            <person name="Kobayashi D."/>
            <person name="Shimada A."/>
            <person name="Toyoda A."/>
            <person name="Kuroki Y."/>
            <person name="Fujiyama A."/>
            <person name="Sasaki T."/>
            <person name="Shimizu A."/>
            <person name="Asakawa S."/>
            <person name="Shimizu N."/>
            <person name="Hashimoto S."/>
            <person name="Yang J."/>
            <person name="Lee Y."/>
            <person name="Matsushima K."/>
            <person name="Sugano S."/>
            <person name="Sakaizumi M."/>
            <person name="Narita T."/>
            <person name="Ohishi K."/>
            <person name="Haga S."/>
            <person name="Ohta F."/>
            <person name="Nomoto H."/>
            <person name="Nogata K."/>
            <person name="Morishita T."/>
            <person name="Endo T."/>
            <person name="Shin-I T."/>
            <person name="Takeda H."/>
            <person name="Morishita S."/>
            <person name="Kohara Y."/>
        </authorList>
    </citation>
    <scope>NUCLEOTIDE SEQUENCE [LARGE SCALE GENOMIC DNA]</scope>
    <source>
        <strain>Hd-rR</strain>
    </source>
</reference>
<reference evidence="3" key="3">
    <citation type="submission" date="2025-08" db="UniProtKB">
        <authorList>
            <consortium name="Ensembl"/>
        </authorList>
    </citation>
    <scope>IDENTIFICATION</scope>
    <source>
        <strain evidence="3">HNI</strain>
    </source>
</reference>
<dbReference type="PANTHER" id="PTHR14226">
    <property type="entry name" value="NEUROPATHY TARGET ESTERASE/SWISS CHEESE D.MELANOGASTER"/>
    <property type="match status" value="1"/>
</dbReference>
<protein>
    <submittedName>
        <fullName evidence="3">Patatin-like phospholipase domain containing 7b</fullName>
    </submittedName>
</protein>
<sequence>EENYQTKLCIYPHLGQNLLPLSSDIRTRMEQFVQDRAATHAGVLVFQWVSVLLAAVATASVVGFVVLLLYRRYKLSKEEAGAPHYRFRKRDKVMFYGRKIMRKVQTLSTAPASRTRKRTKVLSIARKIMRIRKEPPTLQPKEPPPCLLEADLTEFDVQNSHLPSEVLYMLKNVRVLGHFEKPLFLELCRHMLLIQLHQGEGLFRPGDTDDSIYVVQDGRLELCIHESDGTEAVVKEVLPGDSVHSLLSILDIITGHPAPYKTVSARAAVPSTVLRLPAVAFQAVFEKYPETLVRVIQVSPSAQVVTELRADNASCFFAPI</sequence>
<keyword evidence="1" id="KW-0472">Membrane</keyword>
<evidence type="ECO:0000256" key="1">
    <source>
        <dbReference type="SAM" id="Phobius"/>
    </source>
</evidence>
<name>A0A3P9MGD7_ORYLA</name>
<dbReference type="Pfam" id="PF00027">
    <property type="entry name" value="cNMP_binding"/>
    <property type="match status" value="1"/>
</dbReference>
<dbReference type="PROSITE" id="PS50042">
    <property type="entry name" value="CNMP_BINDING_3"/>
    <property type="match status" value="1"/>
</dbReference>
<dbReference type="InterPro" id="IPR018490">
    <property type="entry name" value="cNMP-bd_dom_sf"/>
</dbReference>
<dbReference type="InterPro" id="IPR000595">
    <property type="entry name" value="cNMP-bd_dom"/>
</dbReference>
<feature type="domain" description="Cyclic nucleotide-binding" evidence="2">
    <location>
        <begin position="175"/>
        <end position="285"/>
    </location>
</feature>
<proteinExistence type="predicted"/>
<dbReference type="Gene3D" id="2.60.120.10">
    <property type="entry name" value="Jelly Rolls"/>
    <property type="match status" value="1"/>
</dbReference>
<accession>A0A3P9MGD7</accession>
<feature type="transmembrane region" description="Helical" evidence="1">
    <location>
        <begin position="45"/>
        <end position="70"/>
    </location>
</feature>
<dbReference type="SUPFAM" id="SSF51206">
    <property type="entry name" value="cAMP-binding domain-like"/>
    <property type="match status" value="1"/>
</dbReference>
<keyword evidence="1" id="KW-0812">Transmembrane</keyword>
<dbReference type="PANTHER" id="PTHR14226:SF23">
    <property type="entry name" value="PATATIN-LIKE PHOSPHOLIPASE DOMAIN-CONTAINING PROTEIN 7"/>
    <property type="match status" value="1"/>
</dbReference>
<dbReference type="Ensembl" id="ENSORLT00020033743.1">
    <property type="protein sequence ID" value="ENSORLP00020031886.1"/>
    <property type="gene ID" value="ENSORLG00020017303.1"/>
</dbReference>
<evidence type="ECO:0000313" key="3">
    <source>
        <dbReference type="Ensembl" id="ENSORLP00020031886.1"/>
    </source>
</evidence>
<dbReference type="AlphaFoldDB" id="A0A3P9MGD7"/>
<dbReference type="SMART" id="SM00100">
    <property type="entry name" value="cNMP"/>
    <property type="match status" value="1"/>
</dbReference>
<reference evidence="3" key="4">
    <citation type="submission" date="2025-09" db="UniProtKB">
        <authorList>
            <consortium name="Ensembl"/>
        </authorList>
    </citation>
    <scope>IDENTIFICATION</scope>
    <source>
        <strain evidence="3">HNI</strain>
    </source>
</reference>
<keyword evidence="1" id="KW-1133">Transmembrane helix</keyword>
<dbReference type="Proteomes" id="UP000265180">
    <property type="component" value="Chromosome 9"/>
</dbReference>
<evidence type="ECO:0000259" key="2">
    <source>
        <dbReference type="PROSITE" id="PS50042"/>
    </source>
</evidence>
<dbReference type="InterPro" id="IPR014710">
    <property type="entry name" value="RmlC-like_jellyroll"/>
</dbReference>